<protein>
    <submittedName>
        <fullName evidence="1">Uncharacterized protein</fullName>
    </submittedName>
</protein>
<feature type="non-terminal residue" evidence="1">
    <location>
        <position position="1"/>
    </location>
</feature>
<gene>
    <name evidence="1" type="ORF">OSB04_un001690</name>
</gene>
<keyword evidence="2" id="KW-1185">Reference proteome</keyword>
<comment type="caution">
    <text evidence="1">The sequence shown here is derived from an EMBL/GenBank/DDBJ whole genome shotgun (WGS) entry which is preliminary data.</text>
</comment>
<evidence type="ECO:0000313" key="2">
    <source>
        <dbReference type="Proteomes" id="UP001172457"/>
    </source>
</evidence>
<accession>A0AA38SFH8</accession>
<dbReference type="EMBL" id="JARYMX010000462">
    <property type="protein sequence ID" value="KAJ9535225.1"/>
    <property type="molecule type" value="Genomic_DNA"/>
</dbReference>
<sequence>MEEVVKLLEAIDTSKGGGMIREDQAVGCFCFYGGRHGADLLIPPIMEFRRSYVVVGSVLAITEQTQWAHYPCWNIDDL</sequence>
<name>A0AA38SFH8_9ASTR</name>
<evidence type="ECO:0000313" key="1">
    <source>
        <dbReference type="EMBL" id="KAJ9535225.1"/>
    </source>
</evidence>
<reference evidence="1" key="1">
    <citation type="submission" date="2023-03" db="EMBL/GenBank/DDBJ databases">
        <title>Chromosome-scale reference genome and RAD-based genetic map of yellow starthistle (Centaurea solstitialis) reveal putative structural variation and QTLs associated with invader traits.</title>
        <authorList>
            <person name="Reatini B."/>
            <person name="Cang F.A."/>
            <person name="Jiang Q."/>
            <person name="Mckibben M.T.W."/>
            <person name="Barker M.S."/>
            <person name="Rieseberg L.H."/>
            <person name="Dlugosch K.M."/>
        </authorList>
    </citation>
    <scope>NUCLEOTIDE SEQUENCE</scope>
    <source>
        <strain evidence="1">CAN-66</strain>
        <tissue evidence="1">Leaf</tissue>
    </source>
</reference>
<dbReference type="AlphaFoldDB" id="A0AA38SFH8"/>
<dbReference type="Proteomes" id="UP001172457">
    <property type="component" value="Unassembled WGS sequence"/>
</dbReference>
<proteinExistence type="predicted"/>
<organism evidence="1 2">
    <name type="scientific">Centaurea solstitialis</name>
    <name type="common">yellow star-thistle</name>
    <dbReference type="NCBI Taxonomy" id="347529"/>
    <lineage>
        <taxon>Eukaryota</taxon>
        <taxon>Viridiplantae</taxon>
        <taxon>Streptophyta</taxon>
        <taxon>Embryophyta</taxon>
        <taxon>Tracheophyta</taxon>
        <taxon>Spermatophyta</taxon>
        <taxon>Magnoliopsida</taxon>
        <taxon>eudicotyledons</taxon>
        <taxon>Gunneridae</taxon>
        <taxon>Pentapetalae</taxon>
        <taxon>asterids</taxon>
        <taxon>campanulids</taxon>
        <taxon>Asterales</taxon>
        <taxon>Asteraceae</taxon>
        <taxon>Carduoideae</taxon>
        <taxon>Cardueae</taxon>
        <taxon>Centaureinae</taxon>
        <taxon>Centaurea</taxon>
    </lineage>
</organism>